<gene>
    <name evidence="2" type="ORF">HH216_25300</name>
</gene>
<sequence length="371" mass="39951">MLFRLLLTGWLSLCSLSNAQAQKQKPFDPASAKPTLGSPPTKVMVFGVWHLDAAADSFKVAWLEPVLCRLRTYKPDVILTEAMPGEQVMGLEAYAAYHGNAGQYGGPTLEMAKTAQAQLQLSAAQALVRADSLAAKGNLTPAQRRQLAVWFVAAAEPFSATVQWLRLAPAERIAEDGVSPALVKRLNRFIGLRSELTSMAARLAADLGLERLYGAGDHASDVALPLDAAMDAAVAAEPGLKDLFNHRTAAFAAVPEDTMKLRSADQVLPVFKWKNSTKFGALDADAQWFSMLRSTKMGRVGRQRVAAWEAQNLQMAVAIREATAPIAGGRALLIVGAAHKPFIEAYLRSFTDVEIVSVPALLDSRTGDCPN</sequence>
<name>A0A7L5E1S4_9BACT</name>
<dbReference type="EMBL" id="CP051678">
    <property type="protein sequence ID" value="QJD81660.1"/>
    <property type="molecule type" value="Genomic_DNA"/>
</dbReference>
<reference evidence="2 3" key="1">
    <citation type="submission" date="2020-04" db="EMBL/GenBank/DDBJ databases">
        <title>Genome sequencing of novel species.</title>
        <authorList>
            <person name="Heo J."/>
            <person name="Kim S.-J."/>
            <person name="Kim J.-S."/>
            <person name="Hong S.-B."/>
            <person name="Kwon S.-W."/>
        </authorList>
    </citation>
    <scope>NUCLEOTIDE SEQUENCE [LARGE SCALE GENOMIC DNA]</scope>
    <source>
        <strain evidence="2 3">CJU-R4</strain>
        <plasmid evidence="2 3">unnamed1</plasmid>
    </source>
</reference>
<feature type="chain" id="PRO_5029578815" description="TraB/GumN family protein" evidence="1">
    <location>
        <begin position="22"/>
        <end position="371"/>
    </location>
</feature>
<dbReference type="Pfam" id="PF18950">
    <property type="entry name" value="DUF5694"/>
    <property type="match status" value="1"/>
</dbReference>
<evidence type="ECO:0000256" key="1">
    <source>
        <dbReference type="SAM" id="SignalP"/>
    </source>
</evidence>
<dbReference type="Proteomes" id="UP000501128">
    <property type="component" value="Plasmid unnamed1"/>
</dbReference>
<evidence type="ECO:0000313" key="3">
    <source>
        <dbReference type="Proteomes" id="UP000501128"/>
    </source>
</evidence>
<organism evidence="2 3">
    <name type="scientific">Spirosoma rhododendri</name>
    <dbReference type="NCBI Taxonomy" id="2728024"/>
    <lineage>
        <taxon>Bacteria</taxon>
        <taxon>Pseudomonadati</taxon>
        <taxon>Bacteroidota</taxon>
        <taxon>Cytophagia</taxon>
        <taxon>Cytophagales</taxon>
        <taxon>Cytophagaceae</taxon>
        <taxon>Spirosoma</taxon>
    </lineage>
</organism>
<evidence type="ECO:0000313" key="2">
    <source>
        <dbReference type="EMBL" id="QJD81660.1"/>
    </source>
</evidence>
<keyword evidence="1" id="KW-0732">Signal</keyword>
<dbReference type="AlphaFoldDB" id="A0A7L5E1S4"/>
<dbReference type="RefSeq" id="WP_169553677.1">
    <property type="nucleotide sequence ID" value="NZ_CP051678.1"/>
</dbReference>
<accession>A0A7L5E1S4</accession>
<keyword evidence="3" id="KW-1185">Reference proteome</keyword>
<protein>
    <recommendedName>
        <fullName evidence="4">TraB/GumN family protein</fullName>
    </recommendedName>
</protein>
<keyword evidence="2" id="KW-0614">Plasmid</keyword>
<dbReference type="KEGG" id="srho:HH216_25300"/>
<dbReference type="InterPro" id="IPR043749">
    <property type="entry name" value="DUF5694"/>
</dbReference>
<proteinExistence type="predicted"/>
<geneLocation type="plasmid" evidence="2 3">
    <name>unnamed1</name>
</geneLocation>
<evidence type="ECO:0008006" key="4">
    <source>
        <dbReference type="Google" id="ProtNLM"/>
    </source>
</evidence>
<feature type="signal peptide" evidence="1">
    <location>
        <begin position="1"/>
        <end position="21"/>
    </location>
</feature>